<evidence type="ECO:0000313" key="3">
    <source>
        <dbReference type="EMBL" id="AXN36074.1"/>
    </source>
</evidence>
<proteinExistence type="predicted"/>
<keyword evidence="7" id="KW-1185">Reference proteome</keyword>
<evidence type="ECO:0000313" key="7">
    <source>
        <dbReference type="Proteomes" id="UP000825100"/>
    </source>
</evidence>
<evidence type="ECO:0000313" key="2">
    <source>
        <dbReference type="EMBL" id="ASN60364.1"/>
    </source>
</evidence>
<dbReference type="OrthoDB" id="2308000at2"/>
<dbReference type="RefSeq" id="WP_076787715.1">
    <property type="nucleotide sequence ID" value="NZ_AP024685.1"/>
</dbReference>
<feature type="transmembrane region" description="Helical" evidence="1">
    <location>
        <begin position="6"/>
        <end position="23"/>
    </location>
</feature>
<protein>
    <submittedName>
        <fullName evidence="2">DUF3397 domain-containing protein</fullName>
    </submittedName>
    <submittedName>
        <fullName evidence="3">DUF3397 family protein</fullName>
    </submittedName>
</protein>
<name>A0A221RU16_LATCU</name>
<evidence type="ECO:0000313" key="5">
    <source>
        <dbReference type="Proteomes" id="UP000199749"/>
    </source>
</evidence>
<keyword evidence="1" id="KW-1133">Transmembrane helix</keyword>
<evidence type="ECO:0000256" key="1">
    <source>
        <dbReference type="SAM" id="Phobius"/>
    </source>
</evidence>
<dbReference type="Proteomes" id="UP000257607">
    <property type="component" value="Chromosome"/>
</dbReference>
<dbReference type="GeneID" id="49610094"/>
<reference evidence="2 5" key="1">
    <citation type="submission" date="2017-07" db="EMBL/GenBank/DDBJ databases">
        <title>Lactobacillus curvatus MRS6 whole genome.</title>
        <authorList>
            <person name="Jans C."/>
            <person name="Lagler S."/>
            <person name="Lacroix C."/>
            <person name="Meile L."/>
            <person name="Stevens M.J.A."/>
        </authorList>
    </citation>
    <scope>NUCLEOTIDE SEQUENCE [LARGE SCALE GENOMIC DNA]</scope>
    <source>
        <strain evidence="2 5">MRS6</strain>
    </source>
</reference>
<feature type="transmembrane region" description="Helical" evidence="1">
    <location>
        <begin position="94"/>
        <end position="115"/>
    </location>
</feature>
<feature type="transmembrane region" description="Helical" evidence="1">
    <location>
        <begin position="35"/>
        <end position="54"/>
    </location>
</feature>
<keyword evidence="1" id="KW-0472">Membrane</keyword>
<dbReference type="Proteomes" id="UP000825100">
    <property type="component" value="Chromosome"/>
</dbReference>
<accession>A0A221RU16</accession>
<organism evidence="3 6">
    <name type="scientific">Latilactobacillus curvatus</name>
    <name type="common">Lactobacillus curvatus</name>
    <dbReference type="NCBI Taxonomy" id="28038"/>
    <lineage>
        <taxon>Bacteria</taxon>
        <taxon>Bacillati</taxon>
        <taxon>Bacillota</taxon>
        <taxon>Bacilli</taxon>
        <taxon>Lactobacillales</taxon>
        <taxon>Lactobacillaceae</taxon>
        <taxon>Latilactobacillus</taxon>
    </lineage>
</organism>
<dbReference type="EMBL" id="CP022474">
    <property type="protein sequence ID" value="ASN60364.1"/>
    <property type="molecule type" value="Genomic_DNA"/>
</dbReference>
<sequence length="116" mass="13887">MPFSTTLFFAGLPPVCVALGYCIDRLTQRLFKHRFHYINWLPIPLLVSAIFLSMPIFSKAGWFFCLAICLWGIIWSLTRFYYDRALYLRKFLRSWWRFVLVMATAWYLSFLIITLL</sequence>
<reference evidence="4 7" key="3">
    <citation type="submission" date="2021-05" db="EMBL/GenBank/DDBJ databases">
        <title>Complete Genome Sequence of Latilactobacillus sp. Strain WDN19, a High D-Aspartate-producing Lactic Acid Bacterium Isolated from a Japanese Pickle.</title>
        <authorList>
            <person name="Kajitani K."/>
            <person name="Takahashi S."/>
        </authorList>
    </citation>
    <scope>NUCLEOTIDE SEQUENCE [LARGE SCALE GENOMIC DNA]</scope>
    <source>
        <strain evidence="4 7">WDN19</strain>
    </source>
</reference>
<gene>
    <name evidence="2" type="ORF">CG419_06780</name>
    <name evidence="3" type="ORF">DT351_06725</name>
    <name evidence="4" type="ORF">LTWDN19_05540</name>
</gene>
<dbReference type="AlphaFoldDB" id="A0A221RU16"/>
<keyword evidence="1" id="KW-0812">Transmembrane</keyword>
<dbReference type="InterPro" id="IPR024515">
    <property type="entry name" value="DUF3397"/>
</dbReference>
<dbReference type="EMBL" id="AP024685">
    <property type="protein sequence ID" value="BCX29987.1"/>
    <property type="molecule type" value="Genomic_DNA"/>
</dbReference>
<evidence type="ECO:0000313" key="6">
    <source>
        <dbReference type="Proteomes" id="UP000257607"/>
    </source>
</evidence>
<reference evidence="3 6" key="2">
    <citation type="submission" date="2018-07" db="EMBL/GenBank/DDBJ databases">
        <title>Lactobacillus curvatus genome sequence.</title>
        <authorList>
            <person name="Prechtl R."/>
        </authorList>
    </citation>
    <scope>NUCLEOTIDE SEQUENCE [LARGE SCALE GENOMIC DNA]</scope>
    <source>
        <strain evidence="3 6">TMW 1.1928</strain>
    </source>
</reference>
<feature type="transmembrane region" description="Helical" evidence="1">
    <location>
        <begin position="60"/>
        <end position="82"/>
    </location>
</feature>
<dbReference type="Proteomes" id="UP000199749">
    <property type="component" value="Chromosome"/>
</dbReference>
<evidence type="ECO:0000313" key="4">
    <source>
        <dbReference type="EMBL" id="BCX29987.1"/>
    </source>
</evidence>
<dbReference type="Pfam" id="PF11877">
    <property type="entry name" value="DUF3397"/>
    <property type="match status" value="1"/>
</dbReference>
<dbReference type="EMBL" id="CP031003">
    <property type="protein sequence ID" value="AXN36074.1"/>
    <property type="molecule type" value="Genomic_DNA"/>
</dbReference>